<evidence type="ECO:0000256" key="1">
    <source>
        <dbReference type="ARBA" id="ARBA00022729"/>
    </source>
</evidence>
<dbReference type="GO" id="GO:0030288">
    <property type="term" value="C:outer membrane-bounded periplasmic space"/>
    <property type="evidence" value="ECO:0007669"/>
    <property type="project" value="TreeGrafter"/>
</dbReference>
<organism evidence="3">
    <name type="scientific">mine drainage metagenome</name>
    <dbReference type="NCBI Taxonomy" id="410659"/>
    <lineage>
        <taxon>unclassified sequences</taxon>
        <taxon>metagenomes</taxon>
        <taxon>ecological metagenomes</taxon>
    </lineage>
</organism>
<dbReference type="Gene3D" id="3.10.105.10">
    <property type="entry name" value="Dipeptide-binding Protein, Domain 3"/>
    <property type="match status" value="1"/>
</dbReference>
<comment type="caution">
    <text evidence="3">The sequence shown here is derived from an EMBL/GenBank/DDBJ whole genome shotgun (WGS) entry which is preliminary data.</text>
</comment>
<dbReference type="InterPro" id="IPR000914">
    <property type="entry name" value="SBP_5_dom"/>
</dbReference>
<dbReference type="GO" id="GO:0042938">
    <property type="term" value="P:dipeptide transport"/>
    <property type="evidence" value="ECO:0007669"/>
    <property type="project" value="TreeGrafter"/>
</dbReference>
<dbReference type="SUPFAM" id="SSF53850">
    <property type="entry name" value="Periplasmic binding protein-like II"/>
    <property type="match status" value="1"/>
</dbReference>
<keyword evidence="1" id="KW-0732">Signal</keyword>
<evidence type="ECO:0000259" key="2">
    <source>
        <dbReference type="Pfam" id="PF00496"/>
    </source>
</evidence>
<name>A0A1J5QCJ5_9ZZZZ</name>
<dbReference type="AlphaFoldDB" id="A0A1J5QCJ5"/>
<dbReference type="GO" id="GO:1904680">
    <property type="term" value="F:peptide transmembrane transporter activity"/>
    <property type="evidence" value="ECO:0007669"/>
    <property type="project" value="TreeGrafter"/>
</dbReference>
<sequence length="145" mass="16133">MVQSDWAAVGVRARIRSYEWGELLVRLARGDHDTALMAWVSDDGDPDNFLASQLSCSGVHTAQNLSEYCSKPMDALFAQALETTDTGRRATLYAQAQQRFVRDVPWLPLVHVNDTYVMSGRLRGQLLQPLGGPRFDGLRIVGQGR</sequence>
<reference evidence="3" key="1">
    <citation type="submission" date="2016-10" db="EMBL/GenBank/DDBJ databases">
        <title>Sequence of Gallionella enrichment culture.</title>
        <authorList>
            <person name="Poehlein A."/>
            <person name="Muehling M."/>
            <person name="Daniel R."/>
        </authorList>
    </citation>
    <scope>NUCLEOTIDE SEQUENCE</scope>
</reference>
<accession>A0A1J5QCJ5</accession>
<proteinExistence type="predicted"/>
<evidence type="ECO:0000313" key="3">
    <source>
        <dbReference type="EMBL" id="OIQ75211.1"/>
    </source>
</evidence>
<dbReference type="InterPro" id="IPR039424">
    <property type="entry name" value="SBP_5"/>
</dbReference>
<gene>
    <name evidence="3" type="primary">dppA_4</name>
    <name evidence="3" type="ORF">GALL_431260</name>
</gene>
<dbReference type="EMBL" id="MLJW01002239">
    <property type="protein sequence ID" value="OIQ75211.1"/>
    <property type="molecule type" value="Genomic_DNA"/>
</dbReference>
<feature type="domain" description="Solute-binding protein family 5" evidence="2">
    <location>
        <begin position="1"/>
        <end position="58"/>
    </location>
</feature>
<dbReference type="PANTHER" id="PTHR30290">
    <property type="entry name" value="PERIPLASMIC BINDING COMPONENT OF ABC TRANSPORTER"/>
    <property type="match status" value="1"/>
</dbReference>
<dbReference type="Pfam" id="PF00496">
    <property type="entry name" value="SBP_bac_5"/>
    <property type="match status" value="1"/>
</dbReference>
<dbReference type="PANTHER" id="PTHR30290:SF38">
    <property type="entry name" value="D,D-DIPEPTIDE-BINDING PERIPLASMIC PROTEIN DDPA-RELATED"/>
    <property type="match status" value="1"/>
</dbReference>
<protein>
    <submittedName>
        <fullName evidence="3">Periplasmic dipeptide transport protein</fullName>
    </submittedName>
</protein>